<dbReference type="GO" id="GO:0016020">
    <property type="term" value="C:membrane"/>
    <property type="evidence" value="ECO:0007669"/>
    <property type="project" value="UniProtKB-SubCell"/>
</dbReference>
<comment type="subcellular location">
    <subcellularLocation>
        <location evidence="1">Membrane</location>
        <topology evidence="1">Multi-pass membrane protein</topology>
    </subcellularLocation>
</comment>
<evidence type="ECO:0000256" key="2">
    <source>
        <dbReference type="ARBA" id="ARBA00008816"/>
    </source>
</evidence>
<sequence length="415" mass="45048">MASSKTFNKSALQDATKQVLSADRKLLVSYILDWIIILIFAGAGGLLSLVSPHHRPFSLVDLSISNPVVHEQISVGLLGVIAFVVPSILIAIITILFVPGSEVRRTSTRAQVLRIKLWELEKGLAGLCLSVALGFFIVQGTKNMFGKPRPNLLARCDPDLENFAQYVVGSFASELSPEWVLVNSGICRQTDKKWLDDGFRSFPSGHSQWSWSGLLYLTLYFCSKFSVGLPHLPYLPNYNTPATNPRTSHHHPAAAASGGDNELLPLHAHRARGDSEETKYDPHAHPPPSPTTTAHSLLHLRNTAASPPNYLIIPALTPVAVAVYICSTRFVEFYHFGFDIISGSLIGIVTAWLSFRWYHLPISRGRGWAFGARSPGRAFAIGVGTPGYVCEEDWGSGGGGVGGRGKGGDLEAGRV</sequence>
<reference evidence="9" key="1">
    <citation type="journal article" date="2020" name="Stud. Mycol.">
        <title>101 Dothideomycetes genomes: a test case for predicting lifestyles and emergence of pathogens.</title>
        <authorList>
            <person name="Haridas S."/>
            <person name="Albert R."/>
            <person name="Binder M."/>
            <person name="Bloem J."/>
            <person name="Labutti K."/>
            <person name="Salamov A."/>
            <person name="Andreopoulos B."/>
            <person name="Baker S."/>
            <person name="Barry K."/>
            <person name="Bills G."/>
            <person name="Bluhm B."/>
            <person name="Cannon C."/>
            <person name="Castanera R."/>
            <person name="Culley D."/>
            <person name="Daum C."/>
            <person name="Ezra D."/>
            <person name="Gonzalez J."/>
            <person name="Henrissat B."/>
            <person name="Kuo A."/>
            <person name="Liang C."/>
            <person name="Lipzen A."/>
            <person name="Lutzoni F."/>
            <person name="Magnuson J."/>
            <person name="Mondo S."/>
            <person name="Nolan M."/>
            <person name="Ohm R."/>
            <person name="Pangilinan J."/>
            <person name="Park H.-J."/>
            <person name="Ramirez L."/>
            <person name="Alfaro M."/>
            <person name="Sun H."/>
            <person name="Tritt A."/>
            <person name="Yoshinaga Y."/>
            <person name="Zwiers L.-H."/>
            <person name="Turgeon B."/>
            <person name="Goodwin S."/>
            <person name="Spatafora J."/>
            <person name="Crous P."/>
            <person name="Grigoriev I."/>
        </authorList>
    </citation>
    <scope>NUCLEOTIDE SEQUENCE</scope>
    <source>
        <strain evidence="9">ATCC 36951</strain>
    </source>
</reference>
<dbReference type="InterPro" id="IPR000326">
    <property type="entry name" value="PAP2/HPO"/>
</dbReference>
<proteinExistence type="inferred from homology"/>
<evidence type="ECO:0000256" key="7">
    <source>
        <dbReference type="SAM" id="Phobius"/>
    </source>
</evidence>
<dbReference type="GeneID" id="54557225"/>
<dbReference type="SUPFAM" id="SSF48317">
    <property type="entry name" value="Acid phosphatase/Vanadium-dependent haloperoxidase"/>
    <property type="match status" value="1"/>
</dbReference>
<dbReference type="PANTHER" id="PTHR10165">
    <property type="entry name" value="LIPID PHOSPHATE PHOSPHATASE"/>
    <property type="match status" value="1"/>
</dbReference>
<dbReference type="EMBL" id="ML993580">
    <property type="protein sequence ID" value="KAF2173257.1"/>
    <property type="molecule type" value="Genomic_DNA"/>
</dbReference>
<dbReference type="PANTHER" id="PTHR10165:SF154">
    <property type="entry name" value="PAP2 DOMAIN PROTEIN (AFU_ORTHOLOGUE AFUA_1G09730)"/>
    <property type="match status" value="1"/>
</dbReference>
<evidence type="ECO:0000256" key="6">
    <source>
        <dbReference type="SAM" id="MobiDB-lite"/>
    </source>
</evidence>
<dbReference type="Gene3D" id="1.20.144.10">
    <property type="entry name" value="Phosphatidic acid phosphatase type 2/haloperoxidase"/>
    <property type="match status" value="1"/>
</dbReference>
<feature type="transmembrane region" description="Helical" evidence="7">
    <location>
        <begin position="27"/>
        <end position="53"/>
    </location>
</feature>
<dbReference type="Pfam" id="PF01569">
    <property type="entry name" value="PAP2"/>
    <property type="match status" value="2"/>
</dbReference>
<protein>
    <recommendedName>
        <fullName evidence="8">Phosphatidic acid phosphatase type 2/haloperoxidase domain-containing protein</fullName>
    </recommendedName>
</protein>
<dbReference type="InterPro" id="IPR043216">
    <property type="entry name" value="PAP-like"/>
</dbReference>
<feature type="transmembrane region" description="Helical" evidence="7">
    <location>
        <begin position="310"/>
        <end position="330"/>
    </location>
</feature>
<evidence type="ECO:0000313" key="9">
    <source>
        <dbReference type="EMBL" id="KAF2173257.1"/>
    </source>
</evidence>
<dbReference type="GO" id="GO:0006644">
    <property type="term" value="P:phospholipid metabolic process"/>
    <property type="evidence" value="ECO:0007669"/>
    <property type="project" value="InterPro"/>
</dbReference>
<dbReference type="GO" id="GO:0046839">
    <property type="term" value="P:phospholipid dephosphorylation"/>
    <property type="evidence" value="ECO:0007669"/>
    <property type="project" value="TreeGrafter"/>
</dbReference>
<evidence type="ECO:0000256" key="1">
    <source>
        <dbReference type="ARBA" id="ARBA00004141"/>
    </source>
</evidence>
<keyword evidence="5 7" id="KW-0472">Membrane</keyword>
<feature type="domain" description="Phosphatidic acid phosphatase type 2/haloperoxidase" evidence="8">
    <location>
        <begin position="306"/>
        <end position="359"/>
    </location>
</feature>
<dbReference type="InterPro" id="IPR036938">
    <property type="entry name" value="PAP2/HPO_sf"/>
</dbReference>
<dbReference type="RefSeq" id="XP_033674146.1">
    <property type="nucleotide sequence ID" value="XM_033803953.1"/>
</dbReference>
<dbReference type="Proteomes" id="UP000799537">
    <property type="component" value="Unassembled WGS sequence"/>
</dbReference>
<evidence type="ECO:0000256" key="4">
    <source>
        <dbReference type="ARBA" id="ARBA00022989"/>
    </source>
</evidence>
<comment type="similarity">
    <text evidence="2">Belongs to the PA-phosphatase related phosphoesterase family.</text>
</comment>
<dbReference type="AlphaFoldDB" id="A0A6A6D1F3"/>
<keyword evidence="4 7" id="KW-1133">Transmembrane helix</keyword>
<keyword evidence="10" id="KW-1185">Reference proteome</keyword>
<evidence type="ECO:0000256" key="3">
    <source>
        <dbReference type="ARBA" id="ARBA00022692"/>
    </source>
</evidence>
<dbReference type="OrthoDB" id="8907274at2759"/>
<feature type="transmembrane region" description="Helical" evidence="7">
    <location>
        <begin position="336"/>
        <end position="358"/>
    </location>
</feature>
<evidence type="ECO:0000256" key="5">
    <source>
        <dbReference type="ARBA" id="ARBA00023136"/>
    </source>
</evidence>
<organism evidence="9 10">
    <name type="scientific">Zasmidium cellare ATCC 36951</name>
    <dbReference type="NCBI Taxonomy" id="1080233"/>
    <lineage>
        <taxon>Eukaryota</taxon>
        <taxon>Fungi</taxon>
        <taxon>Dikarya</taxon>
        <taxon>Ascomycota</taxon>
        <taxon>Pezizomycotina</taxon>
        <taxon>Dothideomycetes</taxon>
        <taxon>Dothideomycetidae</taxon>
        <taxon>Mycosphaerellales</taxon>
        <taxon>Mycosphaerellaceae</taxon>
        <taxon>Zasmidium</taxon>
    </lineage>
</organism>
<dbReference type="GO" id="GO:0008195">
    <property type="term" value="F:phosphatidate phosphatase activity"/>
    <property type="evidence" value="ECO:0007669"/>
    <property type="project" value="TreeGrafter"/>
</dbReference>
<evidence type="ECO:0000313" key="10">
    <source>
        <dbReference type="Proteomes" id="UP000799537"/>
    </source>
</evidence>
<accession>A0A6A6D1F3</accession>
<feature type="region of interest" description="Disordered" evidence="6">
    <location>
        <begin position="275"/>
        <end position="294"/>
    </location>
</feature>
<feature type="domain" description="Phosphatidic acid phosphatase type 2/haloperoxidase" evidence="8">
    <location>
        <begin position="124"/>
        <end position="225"/>
    </location>
</feature>
<feature type="compositionally biased region" description="Basic and acidic residues" evidence="6">
    <location>
        <begin position="275"/>
        <end position="284"/>
    </location>
</feature>
<keyword evidence="3 7" id="KW-0812">Transmembrane</keyword>
<gene>
    <name evidence="9" type="ORF">M409DRAFT_17200</name>
</gene>
<evidence type="ECO:0000259" key="8">
    <source>
        <dbReference type="Pfam" id="PF01569"/>
    </source>
</evidence>
<name>A0A6A6D1F3_ZASCE</name>
<feature type="transmembrane region" description="Helical" evidence="7">
    <location>
        <begin position="73"/>
        <end position="99"/>
    </location>
</feature>